<proteinExistence type="predicted"/>
<keyword evidence="4" id="KW-0012">Acyltransferase</keyword>
<dbReference type="Pfam" id="PF00698">
    <property type="entry name" value="Acyl_transf_1"/>
    <property type="match status" value="1"/>
</dbReference>
<dbReference type="InterPro" id="IPR036291">
    <property type="entry name" value="NAD(P)-bd_dom_sf"/>
</dbReference>
<gene>
    <name evidence="6" type="ORF">BBK82_44735</name>
</gene>
<dbReference type="SMART" id="SM00827">
    <property type="entry name" value="PKS_AT"/>
    <property type="match status" value="1"/>
</dbReference>
<dbReference type="InterPro" id="IPR016036">
    <property type="entry name" value="Malonyl_transacylase_ACP-bd"/>
</dbReference>
<evidence type="ECO:0000256" key="1">
    <source>
        <dbReference type="ARBA" id="ARBA00022450"/>
    </source>
</evidence>
<dbReference type="Proteomes" id="UP000093053">
    <property type="component" value="Chromosome"/>
</dbReference>
<protein>
    <recommendedName>
        <fullName evidence="5">Carrier domain-containing protein</fullName>
    </recommendedName>
</protein>
<dbReference type="NCBIfam" id="TIGR01746">
    <property type="entry name" value="Thioester-redct"/>
    <property type="match status" value="1"/>
</dbReference>
<dbReference type="InterPro" id="IPR013120">
    <property type="entry name" value="FAR_NAD-bd"/>
</dbReference>
<evidence type="ECO:0000256" key="3">
    <source>
        <dbReference type="ARBA" id="ARBA00022679"/>
    </source>
</evidence>
<dbReference type="SMART" id="SM01294">
    <property type="entry name" value="PKS_PP_betabranch"/>
    <property type="match status" value="1"/>
</dbReference>
<evidence type="ECO:0000259" key="5">
    <source>
        <dbReference type="PROSITE" id="PS50075"/>
    </source>
</evidence>
<dbReference type="SUPFAM" id="SSF55048">
    <property type="entry name" value="Probable ACP-binding domain of malonyl-CoA ACP transacylase"/>
    <property type="match status" value="1"/>
</dbReference>
<dbReference type="Pfam" id="PF21089">
    <property type="entry name" value="PKS_DH_N"/>
    <property type="match status" value="1"/>
</dbReference>
<accession>A0A1B2I0R7</accession>
<evidence type="ECO:0000313" key="6">
    <source>
        <dbReference type="EMBL" id="ANZ43551.1"/>
    </source>
</evidence>
<sequence>MDALPSGGAMIAVEADEDEVTALLPANGTVSIAAFNGPRAIVISGDHDETTVLAEKLPGRTKKLTVSHAFHSHHMDPMLAEFAATAKKLTYHPPAIPIVSTLTGKQDAAISTPEYWVDQVRQAVKFHQAVTHLDELGATTFIELGPDAILTAQAKPSVKAEFAPAMRRKQSEQATVLAALGTAYVNGHEPDWNTFYPGARTTDVPTYAFQRKRFWVDPSTGLGDVASAGLHRAEHPLLGATVHADNDSVLFTARLTSLPWPTGRAVLPSSALVELAIHAGDQVDCNRLQELHVHTEVALPAQLQVLVDAAEEDGSRTITVRSRPDEDGTWTSHATGVLTNTALAAPPQATTEWPPANAVADGTEDVWRDGDVRYATVRLPESVTGNGFALHPVLLEALLRPHVAGQPVEWSGVQLHATDATVLRVRLTPAEERGVAVHATDAAGQPVLTIDSVRSRPHDVRVPDAEVRQALLAVEWTPVTLPAPAEGRWAIIEDEIPYDADTVLFEPVRDGDLVAKTHDAAERTLDVLQRFANIDDEVRLVVLTRNAVHSGTIDPAAAAVWGLVRSAQNEYPGRILLVDTDLPAQEAMRAVLSAAAAGNEPQIAVRDGRAFVPRLTRSTPETEELRLRTDGTVLITGGTGALGKVVARHLVRHHGIRHLTLVSRSGHAPELVEELTQATVDVRACDTTDRTAVEALISSLDRPLRAVVHTAGVTEDGMIATMTAEQLHGVLRPKVDAAWFLHELTQQLDLDAFVLFSSMAATVGGPGQGNYAAANAFLDGLAQLRAARGLPAVSVEWGLWEEASAVSAHLTPVILARMAREGMRQIPTPLGTAILDAALASDRPVVLGQPFDVGNARRHAAQNAVPALMRKLLRTQNRRTAAAHESSGRALLDQLTGLDAEHRRQKVLELVLDTAAAVLGHDTPGSVTPGQEFGDLGFDSLTAVDLRGHLLAETGVELPVSLIYEHPTPDALADRLLGDLVGAHNQASTVDWQAEVALAEDIQATDVHINRDPGHVLLTGATGFMGSFVLRELLTTTNATVHCLVRAKTEDQAYEKIRSAAEYYRTGIELDRVRVVLGDLAEPGLGLHPDTADRLAHEIEAIFHIGAHVNWLYPYQQLKASNVGATEELLRIAARHRTVPLHYISSTGVYANVAEEGVRLAEDAPIGPPEHLTNGYRHTKWVCENVIGLARERGLPVTVYRVDVVTGDQTTGACQTQDFIWLSIRGMVEAQAWPDTLDSFFHPTPADYVAHAIVRLGLAVEGTGETYNLSNPARLTFAEVLDALRARGHRIDALPVKTWTRKVKADRHNAVLPLLDQFLGLAQWRGGVYPSIDTAKADAALGTTCPPAQGKLLETYLDFFTDVEYLPAP</sequence>
<dbReference type="GO" id="GO:0004312">
    <property type="term" value="F:fatty acid synthase activity"/>
    <property type="evidence" value="ECO:0007669"/>
    <property type="project" value="TreeGrafter"/>
</dbReference>
<dbReference type="Gene3D" id="3.40.366.10">
    <property type="entry name" value="Malonyl-Coenzyme A Acyl Carrier Protein, domain 2"/>
    <property type="match status" value="1"/>
</dbReference>
<dbReference type="CDD" id="cd05235">
    <property type="entry name" value="SDR_e1"/>
    <property type="match status" value="1"/>
</dbReference>
<dbReference type="Gene3D" id="3.30.70.3290">
    <property type="match status" value="1"/>
</dbReference>
<dbReference type="InterPro" id="IPR006162">
    <property type="entry name" value="Ppantetheine_attach_site"/>
</dbReference>
<dbReference type="InterPro" id="IPR013968">
    <property type="entry name" value="PKS_KR"/>
</dbReference>
<dbReference type="KEGG" id="led:BBK82_44735"/>
<feature type="domain" description="Carrier" evidence="5">
    <location>
        <begin position="905"/>
        <end position="980"/>
    </location>
</feature>
<dbReference type="STRING" id="1586287.BBK82_44735"/>
<dbReference type="InterPro" id="IPR020807">
    <property type="entry name" value="PKS_DH"/>
</dbReference>
<dbReference type="SUPFAM" id="SSF51735">
    <property type="entry name" value="NAD(P)-binding Rossmann-fold domains"/>
    <property type="match status" value="3"/>
</dbReference>
<reference evidence="6 7" key="1">
    <citation type="submission" date="2016-07" db="EMBL/GenBank/DDBJ databases">
        <title>Complete genome sequence of the Lentzea guizhouensis DHS C013.</title>
        <authorList>
            <person name="Cao C."/>
        </authorList>
    </citation>
    <scope>NUCLEOTIDE SEQUENCE [LARGE SCALE GENOMIC DNA]</scope>
    <source>
        <strain evidence="6 7">DHS C013</strain>
    </source>
</reference>
<dbReference type="PROSITE" id="PS50075">
    <property type="entry name" value="CARRIER"/>
    <property type="match status" value="1"/>
</dbReference>
<keyword evidence="7" id="KW-1185">Reference proteome</keyword>
<dbReference type="SMART" id="SM00823">
    <property type="entry name" value="PKS_PP"/>
    <property type="match status" value="1"/>
</dbReference>
<dbReference type="InterPro" id="IPR016035">
    <property type="entry name" value="Acyl_Trfase/lysoPLipase"/>
</dbReference>
<dbReference type="SMART" id="SM00826">
    <property type="entry name" value="PKS_DH"/>
    <property type="match status" value="1"/>
</dbReference>
<dbReference type="InterPro" id="IPR055123">
    <property type="entry name" value="SpnB-like_Rossmann"/>
</dbReference>
<dbReference type="InterPro" id="IPR049552">
    <property type="entry name" value="PKS_DH_N"/>
</dbReference>
<dbReference type="SUPFAM" id="SSF47336">
    <property type="entry name" value="ACP-like"/>
    <property type="match status" value="1"/>
</dbReference>
<dbReference type="EMBL" id="CP016793">
    <property type="protein sequence ID" value="ANZ43551.1"/>
    <property type="molecule type" value="Genomic_DNA"/>
</dbReference>
<dbReference type="InterPro" id="IPR050091">
    <property type="entry name" value="PKS_NRPS_Biosynth_Enz"/>
</dbReference>
<dbReference type="InterPro" id="IPR001227">
    <property type="entry name" value="Ac_transferase_dom_sf"/>
</dbReference>
<dbReference type="GO" id="GO:0006633">
    <property type="term" value="P:fatty acid biosynthetic process"/>
    <property type="evidence" value="ECO:0007669"/>
    <property type="project" value="TreeGrafter"/>
</dbReference>
<evidence type="ECO:0000256" key="4">
    <source>
        <dbReference type="ARBA" id="ARBA00023315"/>
    </source>
</evidence>
<dbReference type="InterPro" id="IPR009081">
    <property type="entry name" value="PP-bd_ACP"/>
</dbReference>
<dbReference type="InterPro" id="IPR014043">
    <property type="entry name" value="Acyl_transferase_dom"/>
</dbReference>
<dbReference type="Pfam" id="PF00550">
    <property type="entry name" value="PP-binding"/>
    <property type="match status" value="1"/>
</dbReference>
<dbReference type="InterPro" id="IPR010080">
    <property type="entry name" value="Thioester_reductase-like_dom"/>
</dbReference>
<dbReference type="GO" id="GO:0031177">
    <property type="term" value="F:phosphopantetheine binding"/>
    <property type="evidence" value="ECO:0007669"/>
    <property type="project" value="InterPro"/>
</dbReference>
<dbReference type="Gene3D" id="3.10.129.110">
    <property type="entry name" value="Polyketide synthase dehydratase"/>
    <property type="match status" value="2"/>
</dbReference>
<dbReference type="PROSITE" id="PS00012">
    <property type="entry name" value="PHOSPHOPANTETHEINE"/>
    <property type="match status" value="1"/>
</dbReference>
<dbReference type="Gene3D" id="3.40.50.720">
    <property type="entry name" value="NAD(P)-binding Rossmann-like Domain"/>
    <property type="match status" value="2"/>
</dbReference>
<dbReference type="PANTHER" id="PTHR43775:SF51">
    <property type="entry name" value="INACTIVE PHENOLPHTHIOCEROL SYNTHESIS POLYKETIDE SYNTHASE TYPE I PKS1-RELATED"/>
    <property type="match status" value="1"/>
</dbReference>
<keyword evidence="2" id="KW-0597">Phosphoprotein</keyword>
<dbReference type="InterPro" id="IPR036736">
    <property type="entry name" value="ACP-like_sf"/>
</dbReference>
<keyword evidence="3" id="KW-0808">Transferase</keyword>
<dbReference type="Pfam" id="PF22953">
    <property type="entry name" value="SpnB_Rossmann"/>
    <property type="match status" value="1"/>
</dbReference>
<dbReference type="Pfam" id="PF08659">
    <property type="entry name" value="KR"/>
    <property type="match status" value="1"/>
</dbReference>
<dbReference type="SMART" id="SM00822">
    <property type="entry name" value="PKS_KR"/>
    <property type="match status" value="1"/>
</dbReference>
<evidence type="ECO:0000256" key="2">
    <source>
        <dbReference type="ARBA" id="ARBA00022553"/>
    </source>
</evidence>
<dbReference type="InterPro" id="IPR020806">
    <property type="entry name" value="PKS_PP-bd"/>
</dbReference>
<evidence type="ECO:0000313" key="7">
    <source>
        <dbReference type="Proteomes" id="UP000093053"/>
    </source>
</evidence>
<dbReference type="InterPro" id="IPR042104">
    <property type="entry name" value="PKS_dehydratase_sf"/>
</dbReference>
<dbReference type="CDD" id="cd08956">
    <property type="entry name" value="KR_3_FAS_SDR_x"/>
    <property type="match status" value="1"/>
</dbReference>
<keyword evidence="1" id="KW-0596">Phosphopantetheine</keyword>
<dbReference type="PANTHER" id="PTHR43775">
    <property type="entry name" value="FATTY ACID SYNTHASE"/>
    <property type="match status" value="1"/>
</dbReference>
<dbReference type="Pfam" id="PF07993">
    <property type="entry name" value="NAD_binding_4"/>
    <property type="match status" value="1"/>
</dbReference>
<dbReference type="InterPro" id="IPR057326">
    <property type="entry name" value="KR_dom"/>
</dbReference>
<dbReference type="SUPFAM" id="SSF52151">
    <property type="entry name" value="FabD/lysophospholipase-like"/>
    <property type="match status" value="1"/>
</dbReference>
<name>A0A1B2I0R7_9PSEU</name>
<organism evidence="6 7">
    <name type="scientific">Lentzea guizhouensis</name>
    <dbReference type="NCBI Taxonomy" id="1586287"/>
    <lineage>
        <taxon>Bacteria</taxon>
        <taxon>Bacillati</taxon>
        <taxon>Actinomycetota</taxon>
        <taxon>Actinomycetes</taxon>
        <taxon>Pseudonocardiales</taxon>
        <taxon>Pseudonocardiaceae</taxon>
        <taxon>Lentzea</taxon>
    </lineage>
</organism>
<dbReference type="Gene3D" id="1.10.1200.10">
    <property type="entry name" value="ACP-like"/>
    <property type="match status" value="1"/>
</dbReference>